<dbReference type="EMBL" id="KZ679273">
    <property type="protein sequence ID" value="PTB35767.1"/>
    <property type="molecule type" value="Genomic_DNA"/>
</dbReference>
<keyword evidence="5" id="KW-0560">Oxidoreductase</keyword>
<evidence type="ECO:0000256" key="5">
    <source>
        <dbReference type="ARBA" id="ARBA00023002"/>
    </source>
</evidence>
<dbReference type="SUPFAM" id="SSF51905">
    <property type="entry name" value="FAD/NAD(P)-binding domain"/>
    <property type="match status" value="1"/>
</dbReference>
<evidence type="ECO:0000256" key="3">
    <source>
        <dbReference type="ARBA" id="ARBA00022630"/>
    </source>
</evidence>
<dbReference type="AlphaFoldDB" id="A0A2T3YTA7"/>
<dbReference type="PRINTS" id="PR00420">
    <property type="entry name" value="RNGMNOXGNASE"/>
</dbReference>
<proteinExistence type="inferred from homology"/>
<dbReference type="GO" id="GO:0071949">
    <property type="term" value="F:FAD binding"/>
    <property type="evidence" value="ECO:0007669"/>
    <property type="project" value="InterPro"/>
</dbReference>
<dbReference type="GO" id="GO:0004497">
    <property type="term" value="F:monooxygenase activity"/>
    <property type="evidence" value="ECO:0007669"/>
    <property type="project" value="UniProtKB-KW"/>
</dbReference>
<evidence type="ECO:0000256" key="1">
    <source>
        <dbReference type="ARBA" id="ARBA00001974"/>
    </source>
</evidence>
<evidence type="ECO:0000313" key="9">
    <source>
        <dbReference type="Proteomes" id="UP000240493"/>
    </source>
</evidence>
<dbReference type="InterPro" id="IPR036188">
    <property type="entry name" value="FAD/NAD-bd_sf"/>
</dbReference>
<evidence type="ECO:0000313" key="8">
    <source>
        <dbReference type="EMBL" id="PTB35767.1"/>
    </source>
</evidence>
<name>A0A2T3YTA7_TRIA4</name>
<sequence>MAFKVIIIGGGPVGLFLANGLQASGIDYLLFEKRPTIPPTTAFGIFLWPQVTRMMHQLGLLDRLREVSHPMTGIIHSAPSGEQLSADTIFSKTHQIHGYPVVVTDRGSLANTLLSGLNDPDNHVFTGKQLKNIIPQEDSVTAEFSDGTSYNGSIVIGADGIWSTVRDQIRQHAPSGLFLKNPYEASYKGIFGRGPLVDGITSGQGIEVHGDGWLIQAFPSQKETHMFIYKRIPPTTTKIPFSSVVTESDIAEFYDAKLTPQVSFKEIWDKRYAQGTANYEEGIAQLWHHERIALVGDAVHKISPKQGVAANVGMEAAATLTNKLASLLQNNPNPTTQEVNKAFSTYQSELEGKVGVWQRLSRFNLESAVDSSGPLLDAISANAAARVPTMVSKSFKFEYVPFEHQYGNELPWVY</sequence>
<keyword evidence="6" id="KW-0503">Monooxygenase</keyword>
<evidence type="ECO:0000256" key="2">
    <source>
        <dbReference type="ARBA" id="ARBA00007992"/>
    </source>
</evidence>
<dbReference type="Pfam" id="PF01494">
    <property type="entry name" value="FAD_binding_3"/>
    <property type="match status" value="1"/>
</dbReference>
<accession>A0A2T3YTA7</accession>
<dbReference type="InterPro" id="IPR002938">
    <property type="entry name" value="FAD-bd"/>
</dbReference>
<evidence type="ECO:0000259" key="7">
    <source>
        <dbReference type="Pfam" id="PF01494"/>
    </source>
</evidence>
<gene>
    <name evidence="8" type="ORF">M441DRAFT_84339</name>
</gene>
<dbReference type="OrthoDB" id="16820at2759"/>
<evidence type="ECO:0000256" key="4">
    <source>
        <dbReference type="ARBA" id="ARBA00022827"/>
    </source>
</evidence>
<dbReference type="InterPro" id="IPR050562">
    <property type="entry name" value="FAD_mOase_fung"/>
</dbReference>
<reference evidence="8 9" key="1">
    <citation type="submission" date="2016-07" db="EMBL/GenBank/DDBJ databases">
        <title>Multiple horizontal gene transfer events from other fungi enriched the ability of initially mycotrophic Trichoderma (Ascomycota) to feed on dead plant biomass.</title>
        <authorList>
            <consortium name="DOE Joint Genome Institute"/>
            <person name="Aerts A."/>
            <person name="Atanasova L."/>
            <person name="Chenthamara K."/>
            <person name="Zhang J."/>
            <person name="Grujic M."/>
            <person name="Henrissat B."/>
            <person name="Kuo A."/>
            <person name="Salamov A."/>
            <person name="Lipzen A."/>
            <person name="Labutti K."/>
            <person name="Barry K."/>
            <person name="Miao Y."/>
            <person name="Rahimi M.J."/>
            <person name="Shen Q."/>
            <person name="Grigoriev I.V."/>
            <person name="Kubicek C.P."/>
            <person name="Druzhinina I.S."/>
        </authorList>
    </citation>
    <scope>NUCLEOTIDE SEQUENCE [LARGE SCALE GENOMIC DNA]</scope>
    <source>
        <strain evidence="8 9">CBS 433.97</strain>
    </source>
</reference>
<dbReference type="Proteomes" id="UP000240493">
    <property type="component" value="Unassembled WGS sequence"/>
</dbReference>
<feature type="domain" description="FAD-binding" evidence="7">
    <location>
        <begin position="4"/>
        <end position="330"/>
    </location>
</feature>
<dbReference type="PANTHER" id="PTHR47356">
    <property type="entry name" value="FAD-DEPENDENT MONOOXYGENASE ASQG-RELATED"/>
    <property type="match status" value="1"/>
</dbReference>
<protein>
    <recommendedName>
        <fullName evidence="7">FAD-binding domain-containing protein</fullName>
    </recommendedName>
</protein>
<evidence type="ECO:0000256" key="6">
    <source>
        <dbReference type="ARBA" id="ARBA00023033"/>
    </source>
</evidence>
<dbReference type="Gene3D" id="3.50.50.60">
    <property type="entry name" value="FAD/NAD(P)-binding domain"/>
    <property type="match status" value="1"/>
</dbReference>
<dbReference type="STRING" id="1042311.A0A2T3YTA7"/>
<organism evidence="8 9">
    <name type="scientific">Trichoderma asperellum (strain ATCC 204424 / CBS 433.97 / NBRC 101777)</name>
    <dbReference type="NCBI Taxonomy" id="1042311"/>
    <lineage>
        <taxon>Eukaryota</taxon>
        <taxon>Fungi</taxon>
        <taxon>Dikarya</taxon>
        <taxon>Ascomycota</taxon>
        <taxon>Pezizomycotina</taxon>
        <taxon>Sordariomycetes</taxon>
        <taxon>Hypocreomycetidae</taxon>
        <taxon>Hypocreales</taxon>
        <taxon>Hypocreaceae</taxon>
        <taxon>Trichoderma</taxon>
    </lineage>
</organism>
<keyword evidence="9" id="KW-1185">Reference proteome</keyword>
<keyword evidence="3" id="KW-0285">Flavoprotein</keyword>
<comment type="similarity">
    <text evidence="2">Belongs to the paxM FAD-dependent monooxygenase family.</text>
</comment>
<comment type="cofactor">
    <cofactor evidence="1">
        <name>FAD</name>
        <dbReference type="ChEBI" id="CHEBI:57692"/>
    </cofactor>
</comment>
<dbReference type="PANTHER" id="PTHR47356:SF2">
    <property type="entry name" value="FAD-BINDING DOMAIN-CONTAINING PROTEIN-RELATED"/>
    <property type="match status" value="1"/>
</dbReference>
<keyword evidence="4" id="KW-0274">FAD</keyword>